<evidence type="ECO:0000313" key="1">
    <source>
        <dbReference type="EMBL" id="KAK0632466.1"/>
    </source>
</evidence>
<organism evidence="1 2">
    <name type="scientific">Immersiella caudata</name>
    <dbReference type="NCBI Taxonomy" id="314043"/>
    <lineage>
        <taxon>Eukaryota</taxon>
        <taxon>Fungi</taxon>
        <taxon>Dikarya</taxon>
        <taxon>Ascomycota</taxon>
        <taxon>Pezizomycotina</taxon>
        <taxon>Sordariomycetes</taxon>
        <taxon>Sordariomycetidae</taxon>
        <taxon>Sordariales</taxon>
        <taxon>Lasiosphaeriaceae</taxon>
        <taxon>Immersiella</taxon>
    </lineage>
</organism>
<reference evidence="1" key="1">
    <citation type="submission" date="2023-06" db="EMBL/GenBank/DDBJ databases">
        <title>Genome-scale phylogeny and comparative genomics of the fungal order Sordariales.</title>
        <authorList>
            <consortium name="Lawrence Berkeley National Laboratory"/>
            <person name="Hensen N."/>
            <person name="Bonometti L."/>
            <person name="Westerberg I."/>
            <person name="Brannstrom I.O."/>
            <person name="Guillou S."/>
            <person name="Cros-Aarteil S."/>
            <person name="Calhoun S."/>
            <person name="Haridas S."/>
            <person name="Kuo A."/>
            <person name="Mondo S."/>
            <person name="Pangilinan J."/>
            <person name="Riley R."/>
            <person name="Labutti K."/>
            <person name="Andreopoulos B."/>
            <person name="Lipzen A."/>
            <person name="Chen C."/>
            <person name="Yanf M."/>
            <person name="Daum C."/>
            <person name="Ng V."/>
            <person name="Clum A."/>
            <person name="Steindorff A."/>
            <person name="Ohm R."/>
            <person name="Martin F."/>
            <person name="Silar P."/>
            <person name="Natvig D."/>
            <person name="Lalanne C."/>
            <person name="Gautier V."/>
            <person name="Ament-Velasquez S.L."/>
            <person name="Kruys A."/>
            <person name="Hutchinson M.I."/>
            <person name="Powell A.J."/>
            <person name="Barry K."/>
            <person name="Miller A.N."/>
            <person name="Grigoriev I.V."/>
            <person name="Debuchy R."/>
            <person name="Gladieux P."/>
            <person name="Thoren M.H."/>
            <person name="Johannesson H."/>
        </authorList>
    </citation>
    <scope>NUCLEOTIDE SEQUENCE</scope>
    <source>
        <strain evidence="1">CBS 606.72</strain>
    </source>
</reference>
<comment type="caution">
    <text evidence="1">The sequence shown here is derived from an EMBL/GenBank/DDBJ whole genome shotgun (WGS) entry which is preliminary data.</text>
</comment>
<evidence type="ECO:0000313" key="2">
    <source>
        <dbReference type="Proteomes" id="UP001175000"/>
    </source>
</evidence>
<dbReference type="AlphaFoldDB" id="A0AA40CBB3"/>
<gene>
    <name evidence="1" type="ORF">B0T14DRAFT_34363</name>
</gene>
<sequence length="81" mass="9089">MFLPPVIPISCLQLSPQPKKTGCGSLQVPLARYPPDPLSTHHRPHGREFPSAHLFNHINDISTTKETTHQDIKAVYQARPK</sequence>
<accession>A0AA40CBB3</accession>
<proteinExistence type="predicted"/>
<protein>
    <submittedName>
        <fullName evidence="1">Uncharacterized protein</fullName>
    </submittedName>
</protein>
<dbReference type="Proteomes" id="UP001175000">
    <property type="component" value="Unassembled WGS sequence"/>
</dbReference>
<dbReference type="EMBL" id="JAULSU010000001">
    <property type="protein sequence ID" value="KAK0632466.1"/>
    <property type="molecule type" value="Genomic_DNA"/>
</dbReference>
<keyword evidence="2" id="KW-1185">Reference proteome</keyword>
<name>A0AA40CBB3_9PEZI</name>